<dbReference type="RefSeq" id="WP_076601515.1">
    <property type="nucleotide sequence ID" value="NZ_FTMD01000004.1"/>
</dbReference>
<organism evidence="1 2">
    <name type="scientific">Aromatoleum tolulyticum</name>
    <dbReference type="NCBI Taxonomy" id="34027"/>
    <lineage>
        <taxon>Bacteria</taxon>
        <taxon>Pseudomonadati</taxon>
        <taxon>Pseudomonadota</taxon>
        <taxon>Betaproteobacteria</taxon>
        <taxon>Rhodocyclales</taxon>
        <taxon>Rhodocyclaceae</taxon>
        <taxon>Aromatoleum</taxon>
    </lineage>
</organism>
<proteinExistence type="predicted"/>
<sequence>MQSAACRRLVSILKTPTQACALDLAAWSELVASARAANLAGLLAERVATAGIEVPPEAARHLAAVRQLSRRQTQSVRWEVHGLQRALCRLGIPLVLLKGAAYAVSDHPVGRGRLFGDIDILVPHHALGDVELRLMVAGWASAKTSPYDQRYYRTWMHELPPMVSVRRGTVLDVHHTILPLTSRHNPDAETIIRAASALPDLPAVRIPRPEHLLIHSIVHLLHEGELHNGLRDLFDIDGLLRTGANEADFWQRVVDASRTLDVVAPVAFGLHLAAHLLDSPIPPPVLADMRNAAGGPASRLLTMLYTTAIRPENEATESPAAMLARFAIYVRAHWLRMPPHLLLRHLAHKSIARLKKDEPAVEGRA</sequence>
<dbReference type="InterPro" id="IPR039498">
    <property type="entry name" value="NTP_transf_5"/>
</dbReference>
<dbReference type="Pfam" id="PF14907">
    <property type="entry name" value="NTP_transf_5"/>
    <property type="match status" value="1"/>
</dbReference>
<protein>
    <submittedName>
        <fullName evidence="1">Uncharacterized nucleotidyltransferase</fullName>
    </submittedName>
</protein>
<dbReference type="OrthoDB" id="5497963at2"/>
<dbReference type="AlphaFoldDB" id="A0A1N6SNL2"/>
<keyword evidence="1" id="KW-0808">Transferase</keyword>
<evidence type="ECO:0000313" key="1">
    <source>
        <dbReference type="EMBL" id="SIQ42718.1"/>
    </source>
</evidence>
<gene>
    <name evidence="1" type="ORF">SAMN05421829_104160</name>
</gene>
<evidence type="ECO:0000313" key="2">
    <source>
        <dbReference type="Proteomes" id="UP000186819"/>
    </source>
</evidence>
<accession>A0A1N6SNL2</accession>
<keyword evidence="2" id="KW-1185">Reference proteome</keyword>
<dbReference type="EMBL" id="FTMD01000004">
    <property type="protein sequence ID" value="SIQ42718.1"/>
    <property type="molecule type" value="Genomic_DNA"/>
</dbReference>
<dbReference type="Proteomes" id="UP000186819">
    <property type="component" value="Unassembled WGS sequence"/>
</dbReference>
<name>A0A1N6SNL2_9RHOO</name>
<reference evidence="2" key="1">
    <citation type="submission" date="2017-01" db="EMBL/GenBank/DDBJ databases">
        <authorList>
            <person name="Varghese N."/>
            <person name="Submissions S."/>
        </authorList>
    </citation>
    <scope>NUCLEOTIDE SEQUENCE [LARGE SCALE GENOMIC DNA]</scope>
    <source>
        <strain evidence="2">ATCC 51758</strain>
    </source>
</reference>
<dbReference type="STRING" id="34027.SAMN05421829_104160"/>
<dbReference type="GO" id="GO:0016740">
    <property type="term" value="F:transferase activity"/>
    <property type="evidence" value="ECO:0007669"/>
    <property type="project" value="UniProtKB-KW"/>
</dbReference>